<reference evidence="7 8" key="1">
    <citation type="submission" date="2024-06" db="EMBL/GenBank/DDBJ databases">
        <authorList>
            <person name="Kraege A."/>
            <person name="Thomma B."/>
        </authorList>
    </citation>
    <scope>NUCLEOTIDE SEQUENCE [LARGE SCALE GENOMIC DNA]</scope>
</reference>
<keyword evidence="8" id="KW-1185">Reference proteome</keyword>
<dbReference type="Proteomes" id="UP001497392">
    <property type="component" value="Unassembled WGS sequence"/>
</dbReference>
<evidence type="ECO:0000256" key="4">
    <source>
        <dbReference type="ARBA" id="ARBA00023136"/>
    </source>
</evidence>
<dbReference type="PANTHER" id="PTHR14154">
    <property type="entry name" value="UPF0041 BRAIN PROTEIN 44-RELATED"/>
    <property type="match status" value="1"/>
</dbReference>
<keyword evidence="3 6" id="KW-1133">Transmembrane helix</keyword>
<dbReference type="EMBL" id="CAXHTA020000007">
    <property type="protein sequence ID" value="CAL5222884.1"/>
    <property type="molecule type" value="Genomic_DNA"/>
</dbReference>
<organism evidence="7 8">
    <name type="scientific">Coccomyxa viridis</name>
    <dbReference type="NCBI Taxonomy" id="1274662"/>
    <lineage>
        <taxon>Eukaryota</taxon>
        <taxon>Viridiplantae</taxon>
        <taxon>Chlorophyta</taxon>
        <taxon>core chlorophytes</taxon>
        <taxon>Trebouxiophyceae</taxon>
        <taxon>Trebouxiophyceae incertae sedis</taxon>
        <taxon>Coccomyxaceae</taxon>
        <taxon>Coccomyxa</taxon>
    </lineage>
</organism>
<feature type="region of interest" description="Disordered" evidence="5">
    <location>
        <begin position="1"/>
        <end position="63"/>
    </location>
</feature>
<comment type="subcellular location">
    <subcellularLocation>
        <location evidence="1">Membrane</location>
        <topology evidence="1">Multi-pass membrane protein</topology>
    </subcellularLocation>
</comment>
<evidence type="ECO:0000256" key="1">
    <source>
        <dbReference type="ARBA" id="ARBA00004141"/>
    </source>
</evidence>
<feature type="transmembrane region" description="Helical" evidence="6">
    <location>
        <begin position="158"/>
        <end position="177"/>
    </location>
</feature>
<evidence type="ECO:0000256" key="3">
    <source>
        <dbReference type="ARBA" id="ARBA00022989"/>
    </source>
</evidence>
<dbReference type="SUPFAM" id="SSF103511">
    <property type="entry name" value="Chlorophyll a-b binding protein"/>
    <property type="match status" value="1"/>
</dbReference>
<feature type="compositionally biased region" description="Polar residues" evidence="5">
    <location>
        <begin position="47"/>
        <end position="63"/>
    </location>
</feature>
<feature type="compositionally biased region" description="Low complexity" evidence="5">
    <location>
        <begin position="24"/>
        <end position="34"/>
    </location>
</feature>
<sequence>MNRTVTASLGSMPSLAGSKSSLKGTGRPAGALRLRLVRARAEDEGKTSTTERPVESSSNGSNLPKETEALLAEMPAEQQKQLSQLYFFLTQNPGSRPQFNNINWAMAQRAIADDYQRLIWGPAEILNGRMAMIGFTLGFITQLRTGVSVWGQLNAFPFAYLWAYGLVVIGSLLNQAFGSPKEGVTVGPVKFSRTAELINGRAAMVGYAVLAYLGYNQDLQRGVLLLLQQNTFARMFSRAPPKPQVHSVFRLRTDTAEASQPK</sequence>
<evidence type="ECO:0000313" key="8">
    <source>
        <dbReference type="Proteomes" id="UP001497392"/>
    </source>
</evidence>
<gene>
    <name evidence="7" type="primary">g5312</name>
    <name evidence="7" type="ORF">VP750_LOCUS4543</name>
</gene>
<proteinExistence type="predicted"/>
<feature type="compositionally biased region" description="Polar residues" evidence="5">
    <location>
        <begin position="1"/>
        <end position="23"/>
    </location>
</feature>
<name>A0ABP1FUT1_9CHLO</name>
<evidence type="ECO:0000256" key="2">
    <source>
        <dbReference type="ARBA" id="ARBA00022692"/>
    </source>
</evidence>
<evidence type="ECO:0000256" key="5">
    <source>
        <dbReference type="SAM" id="MobiDB-lite"/>
    </source>
</evidence>
<accession>A0ABP1FUT1</accession>
<protein>
    <submittedName>
        <fullName evidence="7">G5312 protein</fullName>
    </submittedName>
</protein>
<evidence type="ECO:0000256" key="6">
    <source>
        <dbReference type="SAM" id="Phobius"/>
    </source>
</evidence>
<comment type="caution">
    <text evidence="7">The sequence shown here is derived from an EMBL/GenBank/DDBJ whole genome shotgun (WGS) entry which is preliminary data.</text>
</comment>
<feature type="transmembrane region" description="Helical" evidence="6">
    <location>
        <begin position="197"/>
        <end position="215"/>
    </location>
</feature>
<evidence type="ECO:0000313" key="7">
    <source>
        <dbReference type="EMBL" id="CAL5222884.1"/>
    </source>
</evidence>
<keyword evidence="4 6" id="KW-0472">Membrane</keyword>
<keyword evidence="2 6" id="KW-0812">Transmembrane</keyword>